<keyword evidence="1" id="KW-0472">Membrane</keyword>
<feature type="transmembrane region" description="Helical" evidence="1">
    <location>
        <begin position="65"/>
        <end position="85"/>
    </location>
</feature>
<feature type="transmembrane region" description="Helical" evidence="1">
    <location>
        <begin position="97"/>
        <end position="116"/>
    </location>
</feature>
<feature type="transmembrane region" description="Helical" evidence="1">
    <location>
        <begin position="136"/>
        <end position="154"/>
    </location>
</feature>
<keyword evidence="3" id="KW-1185">Reference proteome</keyword>
<protein>
    <submittedName>
        <fullName evidence="2">Uncharacterized protein</fullName>
    </submittedName>
</protein>
<proteinExistence type="predicted"/>
<keyword evidence="1" id="KW-1133">Transmembrane helix</keyword>
<evidence type="ECO:0000313" key="3">
    <source>
        <dbReference type="Proteomes" id="UP001172102"/>
    </source>
</evidence>
<reference evidence="2" key="1">
    <citation type="submission" date="2023-06" db="EMBL/GenBank/DDBJ databases">
        <title>Genome-scale phylogeny and comparative genomics of the fungal order Sordariales.</title>
        <authorList>
            <consortium name="Lawrence Berkeley National Laboratory"/>
            <person name="Hensen N."/>
            <person name="Bonometti L."/>
            <person name="Westerberg I."/>
            <person name="Brannstrom I.O."/>
            <person name="Guillou S."/>
            <person name="Cros-Aarteil S."/>
            <person name="Calhoun S."/>
            <person name="Haridas S."/>
            <person name="Kuo A."/>
            <person name="Mondo S."/>
            <person name="Pangilinan J."/>
            <person name="Riley R."/>
            <person name="Labutti K."/>
            <person name="Andreopoulos B."/>
            <person name="Lipzen A."/>
            <person name="Chen C."/>
            <person name="Yanf M."/>
            <person name="Daum C."/>
            <person name="Ng V."/>
            <person name="Clum A."/>
            <person name="Steindorff A."/>
            <person name="Ohm R."/>
            <person name="Martin F."/>
            <person name="Silar P."/>
            <person name="Natvig D."/>
            <person name="Lalanne C."/>
            <person name="Gautier V."/>
            <person name="Ament-Velasquez S.L."/>
            <person name="Kruys A."/>
            <person name="Hutchinson M.I."/>
            <person name="Powell A.J."/>
            <person name="Barry K."/>
            <person name="Miller A.N."/>
            <person name="Grigoriev I.V."/>
            <person name="Debuchy R."/>
            <person name="Gladieux P."/>
            <person name="Thoren M.H."/>
            <person name="Johannesson H."/>
        </authorList>
    </citation>
    <scope>NUCLEOTIDE SEQUENCE</scope>
    <source>
        <strain evidence="2">SMH4607-1</strain>
    </source>
</reference>
<evidence type="ECO:0000313" key="2">
    <source>
        <dbReference type="EMBL" id="KAK0704467.1"/>
    </source>
</evidence>
<evidence type="ECO:0000256" key="1">
    <source>
        <dbReference type="SAM" id="Phobius"/>
    </source>
</evidence>
<accession>A0AA40DKT4</accession>
<feature type="transmembrane region" description="Helical" evidence="1">
    <location>
        <begin position="166"/>
        <end position="186"/>
    </location>
</feature>
<keyword evidence="1" id="KW-0812">Transmembrane</keyword>
<gene>
    <name evidence="2" type="ORF">B0H67DRAFT_648902</name>
</gene>
<name>A0AA40DKT4_9PEZI</name>
<dbReference type="EMBL" id="JAUKUA010000007">
    <property type="protein sequence ID" value="KAK0704467.1"/>
    <property type="molecule type" value="Genomic_DNA"/>
</dbReference>
<feature type="transmembrane region" description="Helical" evidence="1">
    <location>
        <begin position="27"/>
        <end position="45"/>
    </location>
</feature>
<comment type="caution">
    <text evidence="2">The sequence shown here is derived from an EMBL/GenBank/DDBJ whole genome shotgun (WGS) entry which is preliminary data.</text>
</comment>
<sequence length="193" mass="21641">MTPIAAYNYTRNITTDIATATNDIGRYVLEAELIVVLGTLLPILSHPFLPEYQDTNENDKKGNNVFSFGFCFMQFFFIHAPNFFLGHDSPAETPFHIILPLWIVHLNMVCCCMWLSAGTSWIPRPAERDHTLDDFFQPAALTIGVLLFEVLRLLSTSFTRTTSSWILGLVGTVAIMGYGFFSFGFLGTGSLIR</sequence>
<dbReference type="Proteomes" id="UP001172102">
    <property type="component" value="Unassembled WGS sequence"/>
</dbReference>
<organism evidence="2 3">
    <name type="scientific">Lasiosphaeris hirsuta</name>
    <dbReference type="NCBI Taxonomy" id="260670"/>
    <lineage>
        <taxon>Eukaryota</taxon>
        <taxon>Fungi</taxon>
        <taxon>Dikarya</taxon>
        <taxon>Ascomycota</taxon>
        <taxon>Pezizomycotina</taxon>
        <taxon>Sordariomycetes</taxon>
        <taxon>Sordariomycetidae</taxon>
        <taxon>Sordariales</taxon>
        <taxon>Lasiosphaeriaceae</taxon>
        <taxon>Lasiosphaeris</taxon>
    </lineage>
</organism>
<dbReference type="AlphaFoldDB" id="A0AA40DKT4"/>